<dbReference type="PANTHER" id="PTHR43046:SF12">
    <property type="entry name" value="GDP-MANNOSE MANNOSYL HYDROLASE"/>
    <property type="match status" value="1"/>
</dbReference>
<protein>
    <submittedName>
        <fullName evidence="5">NUDIX hydrolase</fullName>
    </submittedName>
</protein>
<dbReference type="SUPFAM" id="SSF55811">
    <property type="entry name" value="Nudix"/>
    <property type="match status" value="1"/>
</dbReference>
<gene>
    <name evidence="5" type="ORF">PU560_14990</name>
</gene>
<evidence type="ECO:0000256" key="2">
    <source>
        <dbReference type="ARBA" id="ARBA00022801"/>
    </source>
</evidence>
<name>A0ABT5U2V3_9MICO</name>
<evidence type="ECO:0000313" key="5">
    <source>
        <dbReference type="EMBL" id="MDD9207760.1"/>
    </source>
</evidence>
<dbReference type="EMBL" id="JARACI010001151">
    <property type="protein sequence ID" value="MDD9207760.1"/>
    <property type="molecule type" value="Genomic_DNA"/>
</dbReference>
<dbReference type="InterPro" id="IPR000086">
    <property type="entry name" value="NUDIX_hydrolase_dom"/>
</dbReference>
<dbReference type="GO" id="GO:0016787">
    <property type="term" value="F:hydrolase activity"/>
    <property type="evidence" value="ECO:0007669"/>
    <property type="project" value="UniProtKB-KW"/>
</dbReference>
<comment type="cofactor">
    <cofactor evidence="1">
        <name>Mg(2+)</name>
        <dbReference type="ChEBI" id="CHEBI:18420"/>
    </cofactor>
</comment>
<evidence type="ECO:0000313" key="6">
    <source>
        <dbReference type="Proteomes" id="UP001165561"/>
    </source>
</evidence>
<evidence type="ECO:0000259" key="4">
    <source>
        <dbReference type="Pfam" id="PF00293"/>
    </source>
</evidence>
<feature type="non-terminal residue" evidence="5">
    <location>
        <position position="47"/>
    </location>
</feature>
<dbReference type="InterPro" id="IPR015797">
    <property type="entry name" value="NUDIX_hydrolase-like_dom_sf"/>
</dbReference>
<evidence type="ECO:0000256" key="3">
    <source>
        <dbReference type="ARBA" id="ARBA00022842"/>
    </source>
</evidence>
<keyword evidence="6" id="KW-1185">Reference proteome</keyword>
<dbReference type="Pfam" id="PF00293">
    <property type="entry name" value="NUDIX"/>
    <property type="match status" value="1"/>
</dbReference>
<dbReference type="Gene3D" id="3.90.79.10">
    <property type="entry name" value="Nucleoside Triphosphate Pyrophosphohydrolase"/>
    <property type="match status" value="1"/>
</dbReference>
<keyword evidence="2 5" id="KW-0378">Hydrolase</keyword>
<dbReference type="Proteomes" id="UP001165561">
    <property type="component" value="Unassembled WGS sequence"/>
</dbReference>
<accession>A0ABT5U2V3</accession>
<keyword evidence="3" id="KW-0460">Magnesium</keyword>
<sequence length="47" mass="5006">MAAHAVVRDDDGRVLLVEPTYEPGWILPGGAVEADESPRAACARELT</sequence>
<evidence type="ECO:0000256" key="1">
    <source>
        <dbReference type="ARBA" id="ARBA00001946"/>
    </source>
</evidence>
<reference evidence="5" key="1">
    <citation type="submission" date="2023-02" db="EMBL/GenBank/DDBJ databases">
        <title>Georgenia sp.10Sc9-8, isolated from a soil sample collected from the Taklamakan desert.</title>
        <authorList>
            <person name="Liu S."/>
        </authorList>
    </citation>
    <scope>NUCLEOTIDE SEQUENCE</scope>
    <source>
        <strain evidence="5">10Sc9-8</strain>
    </source>
</reference>
<dbReference type="PANTHER" id="PTHR43046">
    <property type="entry name" value="GDP-MANNOSE MANNOSYL HYDROLASE"/>
    <property type="match status" value="1"/>
</dbReference>
<comment type="caution">
    <text evidence="5">The sequence shown here is derived from an EMBL/GenBank/DDBJ whole genome shotgun (WGS) entry which is preliminary data.</text>
</comment>
<organism evidence="5 6">
    <name type="scientific">Georgenia halotolerans</name>
    <dbReference type="NCBI Taxonomy" id="3028317"/>
    <lineage>
        <taxon>Bacteria</taxon>
        <taxon>Bacillati</taxon>
        <taxon>Actinomycetota</taxon>
        <taxon>Actinomycetes</taxon>
        <taxon>Micrococcales</taxon>
        <taxon>Bogoriellaceae</taxon>
        <taxon>Georgenia</taxon>
    </lineage>
</organism>
<feature type="domain" description="Nudix hydrolase" evidence="4">
    <location>
        <begin position="2"/>
        <end position="46"/>
    </location>
</feature>
<proteinExistence type="predicted"/>